<dbReference type="Pfam" id="PF00440">
    <property type="entry name" value="TetR_N"/>
    <property type="match status" value="1"/>
</dbReference>
<dbReference type="InterPro" id="IPR050624">
    <property type="entry name" value="HTH-type_Tx_Regulator"/>
</dbReference>
<sequence>MLGNAVKIDPRTKRTRKLILDALIQLLRTRTFEEVTVNEIAEAATINRATFYAHFSDKYALVDELIRDGFMLYLDRRMQHYPDTPTRYMQALLWAIADHWAMIHGQCNQYHRFFDSLAENQIKRMLEQHIQTWLDHYGPLRGVPAMQRQLLATMLSWSVYALAARWLYSDRCQNLEHFINDSVPLLVGSIDALKG</sequence>
<proteinExistence type="predicted"/>
<evidence type="ECO:0000313" key="4">
    <source>
        <dbReference type="EMBL" id="GAA5527669.1"/>
    </source>
</evidence>
<dbReference type="PANTHER" id="PTHR43479:SF7">
    <property type="entry name" value="TETR-FAMILY TRANSCRIPTIONAL REGULATOR"/>
    <property type="match status" value="1"/>
</dbReference>
<comment type="caution">
    <text evidence="4">The sequence shown here is derived from an EMBL/GenBank/DDBJ whole genome shotgun (WGS) entry which is preliminary data.</text>
</comment>
<dbReference type="RefSeq" id="WP_345721290.1">
    <property type="nucleotide sequence ID" value="NZ_BAABRU010000004.1"/>
</dbReference>
<dbReference type="PANTHER" id="PTHR43479">
    <property type="entry name" value="ACREF/ENVCD OPERON REPRESSOR-RELATED"/>
    <property type="match status" value="1"/>
</dbReference>
<dbReference type="Proteomes" id="UP001428290">
    <property type="component" value="Unassembled WGS sequence"/>
</dbReference>
<gene>
    <name evidence="4" type="ORF">Hgul01_01459</name>
</gene>
<dbReference type="EMBL" id="BAABRU010000004">
    <property type="protein sequence ID" value="GAA5527669.1"/>
    <property type="molecule type" value="Genomic_DNA"/>
</dbReference>
<dbReference type="InterPro" id="IPR001647">
    <property type="entry name" value="HTH_TetR"/>
</dbReference>
<evidence type="ECO:0000313" key="5">
    <source>
        <dbReference type="Proteomes" id="UP001428290"/>
    </source>
</evidence>
<dbReference type="PROSITE" id="PS50977">
    <property type="entry name" value="HTH_TETR_2"/>
    <property type="match status" value="1"/>
</dbReference>
<accession>A0ABP9WWS5</accession>
<name>A0ABP9WWS5_9CHLR</name>
<dbReference type="InterPro" id="IPR009057">
    <property type="entry name" value="Homeodomain-like_sf"/>
</dbReference>
<protein>
    <recommendedName>
        <fullName evidence="3">HTH tetR-type domain-containing protein</fullName>
    </recommendedName>
</protein>
<evidence type="ECO:0000256" key="2">
    <source>
        <dbReference type="PROSITE-ProRule" id="PRU00335"/>
    </source>
</evidence>
<dbReference type="Gene3D" id="1.10.357.10">
    <property type="entry name" value="Tetracycline Repressor, domain 2"/>
    <property type="match status" value="1"/>
</dbReference>
<keyword evidence="5" id="KW-1185">Reference proteome</keyword>
<organism evidence="4 5">
    <name type="scientific">Herpetosiphon gulosus</name>
    <dbReference type="NCBI Taxonomy" id="1973496"/>
    <lineage>
        <taxon>Bacteria</taxon>
        <taxon>Bacillati</taxon>
        <taxon>Chloroflexota</taxon>
        <taxon>Chloroflexia</taxon>
        <taxon>Herpetosiphonales</taxon>
        <taxon>Herpetosiphonaceae</taxon>
        <taxon>Herpetosiphon</taxon>
    </lineage>
</organism>
<evidence type="ECO:0000259" key="3">
    <source>
        <dbReference type="PROSITE" id="PS50977"/>
    </source>
</evidence>
<evidence type="ECO:0000256" key="1">
    <source>
        <dbReference type="ARBA" id="ARBA00023125"/>
    </source>
</evidence>
<reference evidence="4 5" key="1">
    <citation type="submission" date="2024-02" db="EMBL/GenBank/DDBJ databases">
        <title>Herpetosiphon gulosus NBRC 112829.</title>
        <authorList>
            <person name="Ichikawa N."/>
            <person name="Katano-Makiyama Y."/>
            <person name="Hidaka K."/>
        </authorList>
    </citation>
    <scope>NUCLEOTIDE SEQUENCE [LARGE SCALE GENOMIC DNA]</scope>
    <source>
        <strain evidence="4 5">NBRC 112829</strain>
    </source>
</reference>
<dbReference type="SUPFAM" id="SSF46689">
    <property type="entry name" value="Homeodomain-like"/>
    <property type="match status" value="1"/>
</dbReference>
<feature type="domain" description="HTH tetR-type" evidence="3">
    <location>
        <begin position="13"/>
        <end position="73"/>
    </location>
</feature>
<dbReference type="PRINTS" id="PR00455">
    <property type="entry name" value="HTHTETR"/>
</dbReference>
<feature type="DNA-binding region" description="H-T-H motif" evidence="2">
    <location>
        <begin position="36"/>
        <end position="55"/>
    </location>
</feature>
<keyword evidence="1 2" id="KW-0238">DNA-binding</keyword>